<dbReference type="Pfam" id="PF01661">
    <property type="entry name" value="Macro"/>
    <property type="match status" value="1"/>
</dbReference>
<sequence length="181" mass="20287">MVTTANNRLAGREGVDGLLHDAAGPGLRAACDKIASDRRGENLQPCPAGTAVTTDAFDLPTEKLIHVTGPDCRRPNQDEGRRDLLRQSYEAMFEELAKLKKKEVRTVVASPLSMDVFAYPHREGARLTMEILLTWLDAAEDAGVKEYLMVTQEQNFITNLKTIYRESEDQLPGFDCTREYR</sequence>
<organism evidence="2">
    <name type="scientific">uncultured marine group II/III euryarchaeote KM3_05_H10</name>
    <dbReference type="NCBI Taxonomy" id="1457839"/>
    <lineage>
        <taxon>Archaea</taxon>
        <taxon>Methanobacteriati</taxon>
        <taxon>Methanobacteriota</taxon>
        <taxon>environmental samples</taxon>
    </lineage>
</organism>
<dbReference type="PROSITE" id="PS51154">
    <property type="entry name" value="MACRO"/>
    <property type="match status" value="1"/>
</dbReference>
<evidence type="ECO:0000313" key="2">
    <source>
        <dbReference type="EMBL" id="AIE98503.1"/>
    </source>
</evidence>
<dbReference type="PANTHER" id="PTHR11106">
    <property type="entry name" value="GANGLIOSIDE INDUCED DIFFERENTIATION ASSOCIATED PROTEIN 2-RELATED"/>
    <property type="match status" value="1"/>
</dbReference>
<dbReference type="InterPro" id="IPR043472">
    <property type="entry name" value="Macro_dom-like"/>
</dbReference>
<name>A0A075G4I6_9EURY</name>
<protein>
    <recommendedName>
        <fullName evidence="1">Macro domain-containing protein</fullName>
    </recommendedName>
</protein>
<dbReference type="AlphaFoldDB" id="A0A075G4I6"/>
<reference evidence="2" key="1">
    <citation type="journal article" date="2014" name="Genome Biol. Evol.">
        <title>Pangenome evidence for extensive interdomain horizontal transfer affecting lineage core and shell genes in uncultured planktonic thaumarchaeota and euryarchaeota.</title>
        <authorList>
            <person name="Deschamps P."/>
            <person name="Zivanovic Y."/>
            <person name="Moreira D."/>
            <person name="Rodriguez-Valera F."/>
            <person name="Lopez-Garcia P."/>
        </authorList>
    </citation>
    <scope>NUCLEOTIDE SEQUENCE</scope>
</reference>
<dbReference type="PANTHER" id="PTHR11106:SF27">
    <property type="entry name" value="MACRO DOMAIN-CONTAINING PROTEIN"/>
    <property type="match status" value="1"/>
</dbReference>
<dbReference type="InterPro" id="IPR002589">
    <property type="entry name" value="Macro_dom"/>
</dbReference>
<dbReference type="EMBL" id="KF900537">
    <property type="protein sequence ID" value="AIE98503.1"/>
    <property type="molecule type" value="Genomic_DNA"/>
</dbReference>
<dbReference type="SUPFAM" id="SSF52949">
    <property type="entry name" value="Macro domain-like"/>
    <property type="match status" value="1"/>
</dbReference>
<dbReference type="Gene3D" id="3.40.220.10">
    <property type="entry name" value="Leucine Aminopeptidase, subunit E, domain 1"/>
    <property type="match status" value="1"/>
</dbReference>
<proteinExistence type="predicted"/>
<evidence type="ECO:0000259" key="1">
    <source>
        <dbReference type="PROSITE" id="PS51154"/>
    </source>
</evidence>
<accession>A0A075G4I6</accession>
<feature type="domain" description="Macro" evidence="1">
    <location>
        <begin position="1"/>
        <end position="168"/>
    </location>
</feature>